<dbReference type="InterPro" id="IPR031802">
    <property type="entry name" value="FAM193_C"/>
</dbReference>
<feature type="compositionally biased region" description="Polar residues" evidence="4">
    <location>
        <begin position="991"/>
        <end position="1009"/>
    </location>
</feature>
<reference evidence="6" key="1">
    <citation type="journal article" date="2023" name="G3 (Bethesda)">
        <title>A reference genome for the long-term kleptoplast-retaining sea slug Elysia crispata morphotype clarki.</title>
        <authorList>
            <person name="Eastman K.E."/>
            <person name="Pendleton A.L."/>
            <person name="Shaikh M.A."/>
            <person name="Suttiyut T."/>
            <person name="Ogas R."/>
            <person name="Tomko P."/>
            <person name="Gavelis G."/>
            <person name="Widhalm J.R."/>
            <person name="Wisecaver J.H."/>
        </authorList>
    </citation>
    <scope>NUCLEOTIDE SEQUENCE</scope>
    <source>
        <strain evidence="6">ECLA1</strain>
    </source>
</reference>
<gene>
    <name evidence="6" type="ORF">RRG08_048803</name>
</gene>
<feature type="compositionally biased region" description="Low complexity" evidence="4">
    <location>
        <begin position="1478"/>
        <end position="1497"/>
    </location>
</feature>
<evidence type="ECO:0000256" key="2">
    <source>
        <dbReference type="ARBA" id="ARBA00022553"/>
    </source>
</evidence>
<keyword evidence="3" id="KW-0175">Coiled coil</keyword>
<feature type="compositionally biased region" description="Polar residues" evidence="4">
    <location>
        <begin position="1068"/>
        <end position="1081"/>
    </location>
</feature>
<protein>
    <recommendedName>
        <fullName evidence="5">FAM193 C-terminal domain-containing protein</fullName>
    </recommendedName>
</protein>
<keyword evidence="7" id="KW-1185">Reference proteome</keyword>
<feature type="region of interest" description="Disordered" evidence="4">
    <location>
        <begin position="1442"/>
        <end position="1514"/>
    </location>
</feature>
<dbReference type="EMBL" id="JAWDGP010000586">
    <property type="protein sequence ID" value="KAK3799296.1"/>
    <property type="molecule type" value="Genomic_DNA"/>
</dbReference>
<accession>A0AAE1B5G3</accession>
<evidence type="ECO:0000256" key="1">
    <source>
        <dbReference type="ARBA" id="ARBA00009689"/>
    </source>
</evidence>
<feature type="domain" description="FAM193 C-terminal" evidence="5">
    <location>
        <begin position="1522"/>
        <end position="1577"/>
    </location>
</feature>
<evidence type="ECO:0000256" key="3">
    <source>
        <dbReference type="ARBA" id="ARBA00023054"/>
    </source>
</evidence>
<evidence type="ECO:0000259" key="5">
    <source>
        <dbReference type="Pfam" id="PF15914"/>
    </source>
</evidence>
<evidence type="ECO:0000256" key="4">
    <source>
        <dbReference type="SAM" id="MobiDB-lite"/>
    </source>
</evidence>
<dbReference type="PANTHER" id="PTHR15109">
    <property type="entry name" value="AGAP004327-PA"/>
    <property type="match status" value="1"/>
</dbReference>
<dbReference type="PANTHER" id="PTHR15109:SF4">
    <property type="entry name" value="FAM193 C-TERMINAL DOMAIN-CONTAINING PROTEIN"/>
    <property type="match status" value="1"/>
</dbReference>
<feature type="region of interest" description="Disordered" evidence="4">
    <location>
        <begin position="796"/>
        <end position="828"/>
    </location>
</feature>
<feature type="compositionally biased region" description="Low complexity" evidence="4">
    <location>
        <begin position="1350"/>
        <end position="1367"/>
    </location>
</feature>
<feature type="region of interest" description="Disordered" evidence="4">
    <location>
        <begin position="939"/>
        <end position="1095"/>
    </location>
</feature>
<evidence type="ECO:0000313" key="6">
    <source>
        <dbReference type="EMBL" id="KAK3799296.1"/>
    </source>
</evidence>
<comment type="similarity">
    <text evidence="1">Belongs to the FAM193 family.</text>
</comment>
<dbReference type="Pfam" id="PF15914">
    <property type="entry name" value="FAM193_C"/>
    <property type="match status" value="1"/>
</dbReference>
<keyword evidence="2" id="KW-0597">Phosphoprotein</keyword>
<organism evidence="6 7">
    <name type="scientific">Elysia crispata</name>
    <name type="common">lettuce slug</name>
    <dbReference type="NCBI Taxonomy" id="231223"/>
    <lineage>
        <taxon>Eukaryota</taxon>
        <taxon>Metazoa</taxon>
        <taxon>Spiralia</taxon>
        <taxon>Lophotrochozoa</taxon>
        <taxon>Mollusca</taxon>
        <taxon>Gastropoda</taxon>
        <taxon>Heterobranchia</taxon>
        <taxon>Euthyneura</taxon>
        <taxon>Panpulmonata</taxon>
        <taxon>Sacoglossa</taxon>
        <taxon>Placobranchoidea</taxon>
        <taxon>Plakobranchidae</taxon>
        <taxon>Elysia</taxon>
    </lineage>
</organism>
<dbReference type="Proteomes" id="UP001283361">
    <property type="component" value="Unassembled WGS sequence"/>
</dbReference>
<feature type="compositionally biased region" description="Polar residues" evidence="4">
    <location>
        <begin position="1317"/>
        <end position="1340"/>
    </location>
</feature>
<feature type="region of interest" description="Disordered" evidence="4">
    <location>
        <begin position="1292"/>
        <end position="1399"/>
    </location>
</feature>
<proteinExistence type="inferred from homology"/>
<feature type="compositionally biased region" description="Polar residues" evidence="4">
    <location>
        <begin position="939"/>
        <end position="953"/>
    </location>
</feature>
<sequence length="1580" mass="173405">MSGKESKRSKARRKLYSAPTSVPASTLCECWPSMSMTAFSNAITPFQPFGNGVTMNVDDVATEFGLTVKPTNSDAERITDLMDAPLDLDIAAHAISRGPNPYLDRCVHCSALRPDTQEEDEGLELLDLQLDGNTVISSLENSQAFSSFKLEIWTCAKCRKEAKNFQSSFLAYDLPFVNDKEASNPLSFTKLKEESRESCEEREEVQDNWVELRSIVRDLYICAEEPILAPEQEKRLQILVDKLCRVDPHQLFLGLEAQVREIVSEIKTGLVEKLKENGCDKPESALDFTSSLLSQYDLLTNKAHLLAGYLGGLSSHLKRFEVTWELLNKHLFHSIAHNDPAISSCEDTISKQLRQGSKQYEKSKDDPYCSVLKRLYKFQDEMSVVVVVWRDCQQLIENYCHEEVKNTHKHVSSKTRTFISQQRQLLKDHLLKEPFSGEVLTETMKNLMATHKSSMERVMCRRCKRERCTCDECTITHRITCGIINSDIGGEHPPNAFNFALDHTRNVMDITPPSMSSTTSSSGSVSPINIDDKLTTFYDHRDEFSDALLNCEDREGKAMSINGDSNFENGEDEEADDEDEGDEDEYGDVQDAGCDEPHSLQDPAFLWEAMQEHQREQIEQQHGYFERLNHHNCSHRYPGKSDGTCPFQPPINQKLSRELDAELAKSGLLSKGAGSFASNDLTCMSEESAESKSGSSADSNGGSVNPTLCATCQCHACLKQSGHVVSTSLPLQVAASPSPADLHLYPHIHGLPQQDPKSYMLPHLMSSIKLPVKIDFDDTTGLQELNHACSDWDITMQPRPGSLASQHQHQHHQRLSGHSSDLLPPPPLESASTPFTFDLASHLATHTTHTSTTNTTSAFKSVTGKHFASSIMPTLSNVGNITSEGSSVDPSRPLDFASLVKMPQSCLNGIGNFPVSCFSPSPLSLSSSSATLSSISGAPVTSSTTASKVNGTCQGPPCSRPTPLGGNATTSKWEKGHLHNCKKFTGGGHPNKQQLASGPVGQQQHSQHNFPARPLAGGTQPFSSSALKNLFPNHHQQKDDSKIKNVRGGSPCSLAATSGPRPGVLASHSENGITPVSSTLTGPPGSMSGPACTNPSRTTMVNNIGVGTSPCNDPECEVHHGEDNCDSVDDSCSEKSSSTTTSNQKEGKYCDCCYCEFFGHNNGTSAKTSTNYIETKDRLRKKLKNRQNEGKNGVKKELCNDNVHDPLEKKGLEGLLRYINGTDDVSECKTKAKEVSAKAAKRARQKQKKLEEKAKFEESFHLDPAKAIQFLQSRQPSGPDSEINIMMSKYKKQTTNSLKKDEQLEKPQPEIAHPSSRVMSYDSQISMSNGLPSKMGSLSKSSKENLKPNSISSQQQQDKHSQQQTDQMSQTNARSQKGQQQQFSKQQGHQKQQSSSSMTVNGNYLAVLPSSKSMSSTSTNQTTSYGNPCVLSTSSNGVRNGQLGNNLCDMNSKPSCGPTIPPSPAPSGPTAKTLIMDSPGTGSGSSASQSPSCGTKTTDQRKTNTKNKKKKKNKNAGINCVDEIFMPKSESELDGDVDDFERELEEFKRFCFEPAEPKEKRKIAVNVNLKDIFKKKTGLV</sequence>
<comment type="caution">
    <text evidence="6">The sequence shown here is derived from an EMBL/GenBank/DDBJ whole genome shotgun (WGS) entry which is preliminary data.</text>
</comment>
<feature type="region of interest" description="Disordered" evidence="4">
    <location>
        <begin position="559"/>
        <end position="599"/>
    </location>
</feature>
<feature type="region of interest" description="Disordered" evidence="4">
    <location>
        <begin position="1126"/>
        <end position="1145"/>
    </location>
</feature>
<feature type="compositionally biased region" description="Acidic residues" evidence="4">
    <location>
        <begin position="569"/>
        <end position="588"/>
    </location>
</feature>
<feature type="compositionally biased region" description="Polar residues" evidence="4">
    <location>
        <begin position="1442"/>
        <end position="1453"/>
    </location>
</feature>
<dbReference type="InterPro" id="IPR029717">
    <property type="entry name" value="FAM193"/>
</dbReference>
<feature type="compositionally biased region" description="Low complexity" evidence="4">
    <location>
        <begin position="1375"/>
        <end position="1397"/>
    </location>
</feature>
<feature type="compositionally biased region" description="Basic residues" evidence="4">
    <location>
        <begin position="1503"/>
        <end position="1514"/>
    </location>
</feature>
<feature type="compositionally biased region" description="Basic and acidic residues" evidence="4">
    <location>
        <begin position="1298"/>
        <end position="1308"/>
    </location>
</feature>
<evidence type="ECO:0000313" key="7">
    <source>
        <dbReference type="Proteomes" id="UP001283361"/>
    </source>
</evidence>
<name>A0AAE1B5G3_9GAST</name>